<dbReference type="InterPro" id="IPR001119">
    <property type="entry name" value="SLH_dom"/>
</dbReference>
<evidence type="ECO:0000256" key="2">
    <source>
        <dbReference type="SAM" id="SignalP"/>
    </source>
</evidence>
<evidence type="ECO:0000313" key="4">
    <source>
        <dbReference type="EMBL" id="SMC70290.1"/>
    </source>
</evidence>
<feature type="domain" description="SLH" evidence="3">
    <location>
        <begin position="27"/>
        <end position="89"/>
    </location>
</feature>
<keyword evidence="5" id="KW-1185">Reference proteome</keyword>
<dbReference type="PROSITE" id="PS51272">
    <property type="entry name" value="SLH"/>
    <property type="match status" value="3"/>
</dbReference>
<proteinExistence type="predicted"/>
<sequence length="1821" mass="189812">MRRKLLGILLSLCMVLSLFPAQAVLAAPAFSDMPAADNWAYDALNAAADNGLLQGDSGRLMPEKSLTRAELAAVLNRAFGAEDTADISGYTDVASSTWYYSDIARAVRMGTFQGSGGAMRPEDPVTRQEAFTVLARAFKLPEGSESAISAFSDRTQVSSWALPSVAAMVSAGYIQGSAGKLNPASTITRAEFAQVMYNLVSVYLSKAGTYTADISGNAVVNAAGVTLRGVTISGDLILGEGVGSGDVTLDGVTVTGRVVVRGGGENSIHIINSSSVGSIIVSKTGDGGVRIQAEEGCRVQMVYVDDGSDDIILEGVYNAVTVQTDTPVTLQNASVTTLSVTAGSASVTVGGTSTVTVTDIAQTATGATLTVTAGATVARVESTASQVVIQGGGTVTEAVVSGNNTAVNTQNTSITAAAGTTGVTNNGTAVTPGGTTGGGTTGGGGSGNTATVATEAGFLAAANNSSVTAIVVNGEFTVDSDVTLTKPVTVNSGAILAIGSATVELIGTLTNNGTIYTINAPQDGVEGRLHIMPDDFETGTGGRLINNGAFYNNGHIEIYPLAAVTNTGTFENSGWINYLDFGGFNENDASFEALYEAPQIPNVTDKGGDTQHILVAFGILALQTALARSVSGTDDAYYRIVSIGLDDTTFTTTTDLIVRSGQELSLQKTITFVIPSGHSLTIEAGGQVYLAGTLTINGTAINRGTFIKESCGVSNGSGSGSEEDGGKHYFGHLVADSDGWNEALADPTCYYAEITGSLTITADTPVPFPVFIDEGASLTVGSGKTLTLKTGTDQIIGNPYIQVGGRLTNNGTVVLERETGIRNAGGTITNTSGTIEVYGWLDADEEAMGGTVNHYANLTDVARQLWSRLGGILHDDVDEATDYVTYADALAGVDDGDTEGKYALTWLFKNSVLSTSNFDPYTFADRDAIADLLGDFATAAGTSWTPSISGTNGVCSTNGTETTGSSLDQLMDSYVAALSVGSVDAATKADLLKYLPLNYVQEIHITGYIELTDNLSILKHVVIDPGATLTAAAGKNITVEYRNVSDPERGSEGVLVINGTLAIPSGSFLNNMREVDLSGTIVNNGTFTNMRKEDTYGSSFYAEGGTIQNHGVFVSNDNMELNGTALVNDGSALDAGKVGFTNNTGSLIITGGSIDSSTSFHNAGYMKICDTYGKTGGDATTEIKESFITNLTNDSNWIEYTAQVYSADGLAAAQAAQTARIVAQGDTKATTGLEIYGRMDIMADIELPTGTTTTLSGWDVWVETVTTWNEVTQKETYDAYELTVPNDATLTMYGGTLHVNGSLVNAGTIILGTSEKDGILQVWPTGSFVTSGTVNADHGIVYRMDEYKETGSEGYKNQGSITGYSGYQDIAVVHDWAALFDAADTRSSVYERIDIMGDHCDIELGSSLTVSADVYIEWDDGIEVPIGMSLTLAGSHWLNNSGDLWVYGSMAVGTDFTINNDGYIQVDGTVNNSGTIYNYNNITLFPGGRIMGSGNVFQESSGTLANSGGAILCAYWQLVRSFEELSAAEMPALIEGEITLKSDLTLTHGLKIGMTDHWGGTLHTGAYTLTVPAASTLAVENGELEIGTGDAEHPGALVNNGTVTVGKNGGIKILAGGTLETASDINVYGYLNLYDPDTQHSYITGTGAVNTFADENALIQCIYRYLYQTSGTDGAPTGIQSGFSESVNGKISNYSAFDTNDEANDVGALAFSGWSCLTGDSNARFAYAALYSIGMISGTEGAGSDGIGAEPYSRLTYAQAKVLMAKAAQFLGADITEFLSKVSDDSNLIISNNFTGSTASDFDEMVQAFTEALDKDLRPTP</sequence>
<organism evidence="4 5">
    <name type="scientific">Papillibacter cinnamivorans DSM 12816</name>
    <dbReference type="NCBI Taxonomy" id="1122930"/>
    <lineage>
        <taxon>Bacteria</taxon>
        <taxon>Bacillati</taxon>
        <taxon>Bacillota</taxon>
        <taxon>Clostridia</taxon>
        <taxon>Eubacteriales</taxon>
        <taxon>Oscillospiraceae</taxon>
        <taxon>Papillibacter</taxon>
    </lineage>
</organism>
<protein>
    <submittedName>
        <fullName evidence="4">S-layer homology domain-containing protein</fullName>
    </submittedName>
</protein>
<keyword evidence="2" id="KW-0732">Signal</keyword>
<dbReference type="STRING" id="1122930.SAMN02745168_2133"/>
<feature type="domain" description="SLH" evidence="3">
    <location>
        <begin position="148"/>
        <end position="210"/>
    </location>
</feature>
<dbReference type="OrthoDB" id="174569at2"/>
<dbReference type="Pfam" id="PF00395">
    <property type="entry name" value="SLH"/>
    <property type="match status" value="3"/>
</dbReference>
<name>A0A1W2BBZ1_9FIRM</name>
<accession>A0A1W2BBZ1</accession>
<evidence type="ECO:0000256" key="1">
    <source>
        <dbReference type="ARBA" id="ARBA00022737"/>
    </source>
</evidence>
<evidence type="ECO:0000313" key="5">
    <source>
        <dbReference type="Proteomes" id="UP000192790"/>
    </source>
</evidence>
<keyword evidence="1" id="KW-0677">Repeat</keyword>
<gene>
    <name evidence="4" type="ORF">SAMN02745168_2133</name>
</gene>
<dbReference type="EMBL" id="FWXW01000005">
    <property type="protein sequence ID" value="SMC70290.1"/>
    <property type="molecule type" value="Genomic_DNA"/>
</dbReference>
<evidence type="ECO:0000259" key="3">
    <source>
        <dbReference type="PROSITE" id="PS51272"/>
    </source>
</evidence>
<dbReference type="Proteomes" id="UP000192790">
    <property type="component" value="Unassembled WGS sequence"/>
</dbReference>
<feature type="signal peptide" evidence="2">
    <location>
        <begin position="1"/>
        <end position="23"/>
    </location>
</feature>
<dbReference type="RefSeq" id="WP_084234806.1">
    <property type="nucleotide sequence ID" value="NZ_FWXW01000005.1"/>
</dbReference>
<feature type="chain" id="PRO_5038794201" evidence="2">
    <location>
        <begin position="24"/>
        <end position="1821"/>
    </location>
</feature>
<feature type="domain" description="SLH" evidence="3">
    <location>
        <begin position="90"/>
        <end position="146"/>
    </location>
</feature>
<reference evidence="4 5" key="1">
    <citation type="submission" date="2017-04" db="EMBL/GenBank/DDBJ databases">
        <authorList>
            <person name="Afonso C.L."/>
            <person name="Miller P.J."/>
            <person name="Scott M.A."/>
            <person name="Spackman E."/>
            <person name="Goraichik I."/>
            <person name="Dimitrov K.M."/>
            <person name="Suarez D.L."/>
            <person name="Swayne D.E."/>
        </authorList>
    </citation>
    <scope>NUCLEOTIDE SEQUENCE [LARGE SCALE GENOMIC DNA]</scope>
    <source>
        <strain evidence="4 5">DSM 12816</strain>
    </source>
</reference>